<name>X0X2V2_9ZZZZ</name>
<sequence>TEDSELNADELARKNELLATKGKESQEQEKARQESEKAVKAYAAENKISEEQAKEELESIDKIEEKYGKEPKKLAKATLHIQRLFTKTNEELKDLQARLSAPQLTTDLVVESIKEGNFSFANGKKATEAEVIAAYKEKYTDLTEDMEDEKVLKMAAKEIKEAMENRQKASLTALTGKAREKKDKLLSTLPESDKKFLPEIKPILEKTPDRQVMQGDFDLGDLILWAKGKGYDADVKKAEEDGFKRRANSGL</sequence>
<keyword evidence="1" id="KW-0175">Coiled coil</keyword>
<evidence type="ECO:0000313" key="3">
    <source>
        <dbReference type="EMBL" id="GAG37524.1"/>
    </source>
</evidence>
<feature type="compositionally biased region" description="Basic and acidic residues" evidence="2">
    <location>
        <begin position="10"/>
        <end position="38"/>
    </location>
</feature>
<dbReference type="AlphaFoldDB" id="X0X2V2"/>
<feature type="non-terminal residue" evidence="3">
    <location>
        <position position="1"/>
    </location>
</feature>
<comment type="caution">
    <text evidence="3">The sequence shown here is derived from an EMBL/GenBank/DDBJ whole genome shotgun (WGS) entry which is preliminary data.</text>
</comment>
<evidence type="ECO:0000256" key="2">
    <source>
        <dbReference type="SAM" id="MobiDB-lite"/>
    </source>
</evidence>
<gene>
    <name evidence="3" type="ORF">S01H1_65493</name>
</gene>
<feature type="region of interest" description="Disordered" evidence="2">
    <location>
        <begin position="1"/>
        <end position="38"/>
    </location>
</feature>
<accession>X0X2V2</accession>
<evidence type="ECO:0000256" key="1">
    <source>
        <dbReference type="SAM" id="Coils"/>
    </source>
</evidence>
<organism evidence="3">
    <name type="scientific">marine sediment metagenome</name>
    <dbReference type="NCBI Taxonomy" id="412755"/>
    <lineage>
        <taxon>unclassified sequences</taxon>
        <taxon>metagenomes</taxon>
        <taxon>ecological metagenomes</taxon>
    </lineage>
</organism>
<feature type="coiled-coil region" evidence="1">
    <location>
        <begin position="132"/>
        <end position="172"/>
    </location>
</feature>
<feature type="non-terminal residue" evidence="3">
    <location>
        <position position="251"/>
    </location>
</feature>
<dbReference type="EMBL" id="BARS01043241">
    <property type="protein sequence ID" value="GAG37524.1"/>
    <property type="molecule type" value="Genomic_DNA"/>
</dbReference>
<protein>
    <submittedName>
        <fullName evidence="3">Uncharacterized protein</fullName>
    </submittedName>
</protein>
<reference evidence="3" key="1">
    <citation type="journal article" date="2014" name="Front. Microbiol.">
        <title>High frequency of phylogenetically diverse reductive dehalogenase-homologous genes in deep subseafloor sedimentary metagenomes.</title>
        <authorList>
            <person name="Kawai M."/>
            <person name="Futagami T."/>
            <person name="Toyoda A."/>
            <person name="Takaki Y."/>
            <person name="Nishi S."/>
            <person name="Hori S."/>
            <person name="Arai W."/>
            <person name="Tsubouchi T."/>
            <person name="Morono Y."/>
            <person name="Uchiyama I."/>
            <person name="Ito T."/>
            <person name="Fujiyama A."/>
            <person name="Inagaki F."/>
            <person name="Takami H."/>
        </authorList>
    </citation>
    <scope>NUCLEOTIDE SEQUENCE</scope>
    <source>
        <strain evidence="3">Expedition CK06-06</strain>
    </source>
</reference>
<proteinExistence type="predicted"/>